<dbReference type="EMBL" id="MRVI01000001">
    <property type="protein sequence ID" value="OOC63221.1"/>
    <property type="molecule type" value="Genomic_DNA"/>
</dbReference>
<comment type="subcellular location">
    <subcellularLocation>
        <location evidence="1">Cell membrane</location>
        <topology evidence="1">Multi-pass membrane protein</topology>
    </subcellularLocation>
</comment>
<organism evidence="9 10">
    <name type="scientific">Paenibacillus ihbetae</name>
    <dbReference type="NCBI Taxonomy" id="1870820"/>
    <lineage>
        <taxon>Bacteria</taxon>
        <taxon>Bacillati</taxon>
        <taxon>Bacillota</taxon>
        <taxon>Bacilli</taxon>
        <taxon>Bacillales</taxon>
        <taxon>Paenibacillaceae</taxon>
        <taxon>Paenibacillus</taxon>
    </lineage>
</organism>
<dbReference type="Pfam" id="PF01032">
    <property type="entry name" value="FecCD"/>
    <property type="match status" value="1"/>
</dbReference>
<sequence length="335" mass="35194">MGFKKSLPAVILVMAPAVCLLLMGASILYGAKNITMNTVWDAIVAFDPNSVDHQIIRSSRLPRVIGAMLIGAFLAVSGALMQGMTRNYLASPSIMGVSDGSVFAVTLFMVLMPNASSGLYIVSSLVGSAMGAAVVFGLAWLIPGGMRPVQLAILGTVIGTFLSGTAEAIAAYFQISQTVSFWYNARLHAMDPELIKLSIPFAVAGLALALTLSKSVTLLSLGDDTAKGLGVRPWIIKALAMLAVVILTGVSVALAGKVAFVGLIIPHIARYLSGSDYRWIVPVSGVLGGLFLALCDILARFVNYPFETPVGVITSIIGVPFFLYLIKTRGGAQRA</sequence>
<keyword evidence="4" id="KW-1003">Cell membrane</keyword>
<feature type="transmembrane region" description="Helical" evidence="8">
    <location>
        <begin position="234"/>
        <end position="265"/>
    </location>
</feature>
<evidence type="ECO:0000256" key="6">
    <source>
        <dbReference type="ARBA" id="ARBA00022989"/>
    </source>
</evidence>
<dbReference type="CDD" id="cd06550">
    <property type="entry name" value="TM_ABC_iron-siderophores_like"/>
    <property type="match status" value="1"/>
</dbReference>
<dbReference type="SUPFAM" id="SSF81345">
    <property type="entry name" value="ABC transporter involved in vitamin B12 uptake, BtuC"/>
    <property type="match status" value="1"/>
</dbReference>
<evidence type="ECO:0000256" key="5">
    <source>
        <dbReference type="ARBA" id="ARBA00022692"/>
    </source>
</evidence>
<gene>
    <name evidence="9" type="ORF">BBD40_15930</name>
</gene>
<keyword evidence="6 8" id="KW-1133">Transmembrane helix</keyword>
<dbReference type="Gene3D" id="1.10.3470.10">
    <property type="entry name" value="ABC transporter involved in vitamin B12 uptake, BtuC"/>
    <property type="match status" value="1"/>
</dbReference>
<reference evidence="9 10" key="1">
    <citation type="submission" date="2016-12" db="EMBL/GenBank/DDBJ databases">
        <title>Genome sequencing and description of Paenibacillus sp. nov. from high altitude lake in the Indian Trans- Himalayas.</title>
        <authorList>
            <person name="Kiran S."/>
            <person name="Swarnkar M.K."/>
            <person name="Rana A."/>
            <person name="Tewari R."/>
            <person name="Gulati A."/>
        </authorList>
    </citation>
    <scope>NUCLEOTIDE SEQUENCE [LARGE SCALE GENOMIC DNA]</scope>
    <source>
        <strain evidence="9 10">IHBB 9951</strain>
    </source>
</reference>
<keyword evidence="7 8" id="KW-0472">Membrane</keyword>
<keyword evidence="3" id="KW-0813">Transport</keyword>
<accession>A0ABX3K1C7</accession>
<evidence type="ECO:0000256" key="3">
    <source>
        <dbReference type="ARBA" id="ARBA00022448"/>
    </source>
</evidence>
<feature type="transmembrane region" description="Helical" evidence="8">
    <location>
        <begin position="6"/>
        <end position="29"/>
    </location>
</feature>
<evidence type="ECO:0000256" key="1">
    <source>
        <dbReference type="ARBA" id="ARBA00004651"/>
    </source>
</evidence>
<evidence type="ECO:0000256" key="2">
    <source>
        <dbReference type="ARBA" id="ARBA00007935"/>
    </source>
</evidence>
<dbReference type="PANTHER" id="PTHR30472:SF30">
    <property type="entry name" value="IRON-UPTAKE SYSTEM PERMEASE PROTEIN FEUB"/>
    <property type="match status" value="1"/>
</dbReference>
<protein>
    <submittedName>
        <fullName evidence="9">Ferrichrome ABC transporter permease</fullName>
    </submittedName>
</protein>
<name>A0ABX3K1C7_9BACL</name>
<dbReference type="InterPro" id="IPR000522">
    <property type="entry name" value="ABC_transptr_permease_BtuC"/>
</dbReference>
<proteinExistence type="inferred from homology"/>
<evidence type="ECO:0000313" key="10">
    <source>
        <dbReference type="Proteomes" id="UP000189059"/>
    </source>
</evidence>
<feature type="transmembrane region" description="Helical" evidence="8">
    <location>
        <begin position="64"/>
        <end position="81"/>
    </location>
</feature>
<evidence type="ECO:0000256" key="7">
    <source>
        <dbReference type="ARBA" id="ARBA00023136"/>
    </source>
</evidence>
<dbReference type="RefSeq" id="WP_077567959.1">
    <property type="nucleotide sequence ID" value="NZ_MRVI01000001.1"/>
</dbReference>
<keyword evidence="5 8" id="KW-0812">Transmembrane</keyword>
<feature type="transmembrane region" description="Helical" evidence="8">
    <location>
        <begin position="277"/>
        <end position="302"/>
    </location>
</feature>
<feature type="transmembrane region" description="Helical" evidence="8">
    <location>
        <begin position="149"/>
        <end position="173"/>
    </location>
</feature>
<feature type="transmembrane region" description="Helical" evidence="8">
    <location>
        <begin position="119"/>
        <end position="143"/>
    </location>
</feature>
<comment type="similarity">
    <text evidence="2">Belongs to the binding-protein-dependent transport system permease family. FecCD subfamily.</text>
</comment>
<dbReference type="PANTHER" id="PTHR30472">
    <property type="entry name" value="FERRIC ENTEROBACTIN TRANSPORT SYSTEM PERMEASE PROTEIN"/>
    <property type="match status" value="1"/>
</dbReference>
<evidence type="ECO:0000256" key="4">
    <source>
        <dbReference type="ARBA" id="ARBA00022475"/>
    </source>
</evidence>
<evidence type="ECO:0000256" key="8">
    <source>
        <dbReference type="SAM" id="Phobius"/>
    </source>
</evidence>
<evidence type="ECO:0000313" key="9">
    <source>
        <dbReference type="EMBL" id="OOC63221.1"/>
    </source>
</evidence>
<feature type="transmembrane region" description="Helical" evidence="8">
    <location>
        <begin position="93"/>
        <end position="112"/>
    </location>
</feature>
<feature type="transmembrane region" description="Helical" evidence="8">
    <location>
        <begin position="308"/>
        <end position="326"/>
    </location>
</feature>
<keyword evidence="10" id="KW-1185">Reference proteome</keyword>
<comment type="caution">
    <text evidence="9">The sequence shown here is derived from an EMBL/GenBank/DDBJ whole genome shotgun (WGS) entry which is preliminary data.</text>
</comment>
<feature type="transmembrane region" description="Helical" evidence="8">
    <location>
        <begin position="194"/>
        <end position="214"/>
    </location>
</feature>
<dbReference type="Proteomes" id="UP000189059">
    <property type="component" value="Unassembled WGS sequence"/>
</dbReference>
<dbReference type="InterPro" id="IPR037294">
    <property type="entry name" value="ABC_BtuC-like"/>
</dbReference>